<proteinExistence type="predicted"/>
<keyword evidence="3" id="KW-1185">Reference proteome</keyword>
<gene>
    <name evidence="2" type="ORF">SAMN05444272_2535</name>
</gene>
<keyword evidence="1" id="KW-0732">Signal</keyword>
<evidence type="ECO:0000313" key="2">
    <source>
        <dbReference type="EMBL" id="SHM40200.1"/>
    </source>
</evidence>
<dbReference type="Proteomes" id="UP000186002">
    <property type="component" value="Unassembled WGS sequence"/>
</dbReference>
<dbReference type="AlphaFoldDB" id="A0A1M7IHL1"/>
<sequence>MLRHLAFSLFLLVLLPLGAAHAEGAHHKLALHVNESDPTVMNMALSNAENVQKYFASKGDTVEIEIVAYGPGLIMLRDDKSPVRHRISAMSLEIPSITFSACGNTYESMSKAEGHDVPLMSEAQIVPSGVARLMELQEQGFSYVRP</sequence>
<name>A0A1M7IHL1_9HYPH</name>
<dbReference type="SUPFAM" id="SSF75169">
    <property type="entry name" value="DsrEFH-like"/>
    <property type="match status" value="1"/>
</dbReference>
<accession>A0A1M7IHL1</accession>
<dbReference type="PANTHER" id="PTHR37691:SF1">
    <property type="entry name" value="BLR3518 PROTEIN"/>
    <property type="match status" value="1"/>
</dbReference>
<dbReference type="PANTHER" id="PTHR37691">
    <property type="entry name" value="BLR3518 PROTEIN"/>
    <property type="match status" value="1"/>
</dbReference>
<evidence type="ECO:0000256" key="1">
    <source>
        <dbReference type="SAM" id="SignalP"/>
    </source>
</evidence>
<reference evidence="2 3" key="1">
    <citation type="submission" date="2016-11" db="EMBL/GenBank/DDBJ databases">
        <authorList>
            <person name="Jaros S."/>
            <person name="Januszkiewicz K."/>
            <person name="Wedrychowicz H."/>
        </authorList>
    </citation>
    <scope>NUCLEOTIDE SEQUENCE [LARGE SCALE GENOMIC DNA]</scope>
    <source>
        <strain evidence="2 3">DSM 22153</strain>
    </source>
</reference>
<dbReference type="InterPro" id="IPR027396">
    <property type="entry name" value="DsrEFH-like"/>
</dbReference>
<dbReference type="OrthoDB" id="5794490at2"/>
<organism evidence="2 3">
    <name type="scientific">Roseibium suaedae</name>
    <dbReference type="NCBI Taxonomy" id="735517"/>
    <lineage>
        <taxon>Bacteria</taxon>
        <taxon>Pseudomonadati</taxon>
        <taxon>Pseudomonadota</taxon>
        <taxon>Alphaproteobacteria</taxon>
        <taxon>Hyphomicrobiales</taxon>
        <taxon>Stappiaceae</taxon>
        <taxon>Roseibium</taxon>
    </lineage>
</organism>
<evidence type="ECO:0008006" key="4">
    <source>
        <dbReference type="Google" id="ProtNLM"/>
    </source>
</evidence>
<dbReference type="STRING" id="735517.SAMN05444272_2535"/>
<feature type="signal peptide" evidence="1">
    <location>
        <begin position="1"/>
        <end position="22"/>
    </location>
</feature>
<dbReference type="EMBL" id="FRBW01000002">
    <property type="protein sequence ID" value="SHM40200.1"/>
    <property type="molecule type" value="Genomic_DNA"/>
</dbReference>
<dbReference type="RefSeq" id="WP_073013533.1">
    <property type="nucleotide sequence ID" value="NZ_FRBW01000002.1"/>
</dbReference>
<dbReference type="Gene3D" id="3.40.1260.10">
    <property type="entry name" value="DsrEFH-like"/>
    <property type="match status" value="1"/>
</dbReference>
<protein>
    <recommendedName>
        <fullName evidence="4">Sulfur reduction protein DsrE</fullName>
    </recommendedName>
</protein>
<feature type="chain" id="PRO_5012229675" description="Sulfur reduction protein DsrE" evidence="1">
    <location>
        <begin position="23"/>
        <end position="146"/>
    </location>
</feature>
<evidence type="ECO:0000313" key="3">
    <source>
        <dbReference type="Proteomes" id="UP000186002"/>
    </source>
</evidence>